<reference evidence="2" key="2">
    <citation type="submission" date="2023-04" db="EMBL/GenBank/DDBJ databases">
        <authorList>
            <person name="Bruccoleri R.E."/>
            <person name="Oakeley E.J."/>
            <person name="Faust A.-M."/>
            <person name="Dessus-Babus S."/>
            <person name="Altorfer M."/>
            <person name="Burckhardt D."/>
            <person name="Oertli M."/>
            <person name="Naumann U."/>
            <person name="Petersen F."/>
            <person name="Wong J."/>
        </authorList>
    </citation>
    <scope>NUCLEOTIDE SEQUENCE</scope>
    <source>
        <strain evidence="2">GSM-AAB239-AS_SAM_17_03QT</strain>
        <tissue evidence="2">Leaf</tissue>
    </source>
</reference>
<reference evidence="2" key="1">
    <citation type="journal article" date="2023" name="GigaByte">
        <title>Genome assembly of the bearded iris, Iris pallida Lam.</title>
        <authorList>
            <person name="Bruccoleri R.E."/>
            <person name="Oakeley E.J."/>
            <person name="Faust A.M.E."/>
            <person name="Altorfer M."/>
            <person name="Dessus-Babus S."/>
            <person name="Burckhardt D."/>
            <person name="Oertli M."/>
            <person name="Naumann U."/>
            <person name="Petersen F."/>
            <person name="Wong J."/>
        </authorList>
    </citation>
    <scope>NUCLEOTIDE SEQUENCE</scope>
    <source>
        <strain evidence="2">GSM-AAB239-AS_SAM_17_03QT</strain>
    </source>
</reference>
<name>A0AAX6F066_IRIPA</name>
<dbReference type="AlphaFoldDB" id="A0AAX6F066"/>
<accession>A0AAX6F066</accession>
<organism evidence="2 3">
    <name type="scientific">Iris pallida</name>
    <name type="common">Sweet iris</name>
    <dbReference type="NCBI Taxonomy" id="29817"/>
    <lineage>
        <taxon>Eukaryota</taxon>
        <taxon>Viridiplantae</taxon>
        <taxon>Streptophyta</taxon>
        <taxon>Embryophyta</taxon>
        <taxon>Tracheophyta</taxon>
        <taxon>Spermatophyta</taxon>
        <taxon>Magnoliopsida</taxon>
        <taxon>Liliopsida</taxon>
        <taxon>Asparagales</taxon>
        <taxon>Iridaceae</taxon>
        <taxon>Iridoideae</taxon>
        <taxon>Irideae</taxon>
        <taxon>Iris</taxon>
    </lineage>
</organism>
<proteinExistence type="predicted"/>
<dbReference type="Proteomes" id="UP001140949">
    <property type="component" value="Unassembled WGS sequence"/>
</dbReference>
<feature type="compositionally biased region" description="Low complexity" evidence="1">
    <location>
        <begin position="36"/>
        <end position="49"/>
    </location>
</feature>
<sequence length="119" mass="12466">MRGSRAMLNFPLMIGRTTATELDSLEACISRAFVSSLSSSSSSSSLASSPKRRKRGEADGGSGSGTCSGFGSGSAADRVWVGDQTGGYPICPGVSTCTCRTNLNGFLNGHRMFFLIHFK</sequence>
<protein>
    <submittedName>
        <fullName evidence="2">Ethylene-responsive transcription factor 2</fullName>
    </submittedName>
</protein>
<dbReference type="EMBL" id="JANAVB010032910">
    <property type="protein sequence ID" value="KAJ6809827.1"/>
    <property type="molecule type" value="Genomic_DNA"/>
</dbReference>
<gene>
    <name evidence="2" type="ORF">M6B38_159825</name>
</gene>
<evidence type="ECO:0000313" key="3">
    <source>
        <dbReference type="Proteomes" id="UP001140949"/>
    </source>
</evidence>
<feature type="region of interest" description="Disordered" evidence="1">
    <location>
        <begin position="36"/>
        <end position="72"/>
    </location>
</feature>
<comment type="caution">
    <text evidence="2">The sequence shown here is derived from an EMBL/GenBank/DDBJ whole genome shotgun (WGS) entry which is preliminary data.</text>
</comment>
<evidence type="ECO:0000313" key="2">
    <source>
        <dbReference type="EMBL" id="KAJ6809827.1"/>
    </source>
</evidence>
<feature type="compositionally biased region" description="Gly residues" evidence="1">
    <location>
        <begin position="59"/>
        <end position="72"/>
    </location>
</feature>
<keyword evidence="3" id="KW-1185">Reference proteome</keyword>
<evidence type="ECO:0000256" key="1">
    <source>
        <dbReference type="SAM" id="MobiDB-lite"/>
    </source>
</evidence>